<dbReference type="Proteomes" id="UP000324705">
    <property type="component" value="Chromosome 2B"/>
</dbReference>
<evidence type="ECO:0000313" key="3">
    <source>
        <dbReference type="Proteomes" id="UP000324705"/>
    </source>
</evidence>
<keyword evidence="3" id="KW-1185">Reference proteome</keyword>
<evidence type="ECO:0000256" key="1">
    <source>
        <dbReference type="SAM" id="MobiDB-lite"/>
    </source>
</evidence>
<dbReference type="InterPro" id="IPR029058">
    <property type="entry name" value="AB_hydrolase_fold"/>
</dbReference>
<dbReference type="AlphaFoldDB" id="A0A9R1PJ59"/>
<gene>
    <name evidence="2" type="ORF">TRITD_2Bv1G078470</name>
</gene>
<sequence>MACAAPPSPLPVVSLPARRRSATAVAPASYHAPSTRFSRRSWLSSGNSPRSRLRTQASKAEPAEEGVPAAPGPSAPSEPLPQPRTSIWNWKGYNIRYQYAGTSGPALVLIHGFGANRCAS</sequence>
<feature type="compositionally biased region" description="Polar residues" evidence="1">
    <location>
        <begin position="41"/>
        <end position="58"/>
    </location>
</feature>
<proteinExistence type="predicted"/>
<protein>
    <recommendedName>
        <fullName evidence="4">Chlorophyllase</fullName>
    </recommendedName>
</protein>
<feature type="compositionally biased region" description="Pro residues" evidence="1">
    <location>
        <begin position="70"/>
        <end position="82"/>
    </location>
</feature>
<evidence type="ECO:0000313" key="2">
    <source>
        <dbReference type="EMBL" id="VAH44455.1"/>
    </source>
</evidence>
<reference evidence="2 3" key="1">
    <citation type="submission" date="2017-09" db="EMBL/GenBank/DDBJ databases">
        <authorList>
            <consortium name="International Durum Wheat Genome Sequencing Consortium (IDWGSC)"/>
            <person name="Milanesi L."/>
        </authorList>
    </citation>
    <scope>NUCLEOTIDE SEQUENCE [LARGE SCALE GENOMIC DNA]</scope>
    <source>
        <strain evidence="3">cv. Svevo</strain>
    </source>
</reference>
<feature type="region of interest" description="Disordered" evidence="1">
    <location>
        <begin position="23"/>
        <end position="83"/>
    </location>
</feature>
<organism evidence="2 3">
    <name type="scientific">Triticum turgidum subsp. durum</name>
    <name type="common">Durum wheat</name>
    <name type="synonym">Triticum durum</name>
    <dbReference type="NCBI Taxonomy" id="4567"/>
    <lineage>
        <taxon>Eukaryota</taxon>
        <taxon>Viridiplantae</taxon>
        <taxon>Streptophyta</taxon>
        <taxon>Embryophyta</taxon>
        <taxon>Tracheophyta</taxon>
        <taxon>Spermatophyta</taxon>
        <taxon>Magnoliopsida</taxon>
        <taxon>Liliopsida</taxon>
        <taxon>Poales</taxon>
        <taxon>Poaceae</taxon>
        <taxon>BOP clade</taxon>
        <taxon>Pooideae</taxon>
        <taxon>Triticodae</taxon>
        <taxon>Triticeae</taxon>
        <taxon>Triticinae</taxon>
        <taxon>Triticum</taxon>
    </lineage>
</organism>
<accession>A0A9R1PJ59</accession>
<name>A0A9R1PJ59_TRITD</name>
<evidence type="ECO:0008006" key="4">
    <source>
        <dbReference type="Google" id="ProtNLM"/>
    </source>
</evidence>
<dbReference type="Gramene" id="TRITD2Bv1G078470.5">
    <property type="protein sequence ID" value="TRITD2Bv1G078470.5"/>
    <property type="gene ID" value="TRITD2Bv1G078470"/>
</dbReference>
<dbReference type="EMBL" id="LT934114">
    <property type="protein sequence ID" value="VAH44455.1"/>
    <property type="molecule type" value="Genomic_DNA"/>
</dbReference>
<dbReference type="SUPFAM" id="SSF53474">
    <property type="entry name" value="alpha/beta-Hydrolases"/>
    <property type="match status" value="1"/>
</dbReference>